<feature type="transmembrane region" description="Helical" evidence="1">
    <location>
        <begin position="6"/>
        <end position="28"/>
    </location>
</feature>
<proteinExistence type="predicted"/>
<keyword evidence="1" id="KW-0472">Membrane</keyword>
<keyword evidence="1" id="KW-0812">Transmembrane</keyword>
<accession>A0A0J8DZS4</accession>
<dbReference type="EMBL" id="KQ090385">
    <property type="protein sequence ID" value="KMS96365.1"/>
    <property type="molecule type" value="Genomic_DNA"/>
</dbReference>
<dbReference type="AlphaFoldDB" id="A0A0J8DZS4"/>
<protein>
    <submittedName>
        <fullName evidence="2">Uncharacterized protein</fullName>
    </submittedName>
</protein>
<evidence type="ECO:0000256" key="1">
    <source>
        <dbReference type="SAM" id="Phobius"/>
    </source>
</evidence>
<keyword evidence="3" id="KW-1185">Reference proteome</keyword>
<name>A0A0J8DZS4_BETVV</name>
<dbReference type="Proteomes" id="UP000035740">
    <property type="component" value="Unassembled WGS sequence"/>
</dbReference>
<sequence length="33" mass="4077">MMYYSFLYVWFGLTYMELETFCCSYGTILRDND</sequence>
<organism evidence="2 3">
    <name type="scientific">Beta vulgaris subsp. vulgaris</name>
    <name type="common">Beet</name>
    <dbReference type="NCBI Taxonomy" id="3555"/>
    <lineage>
        <taxon>Eukaryota</taxon>
        <taxon>Viridiplantae</taxon>
        <taxon>Streptophyta</taxon>
        <taxon>Embryophyta</taxon>
        <taxon>Tracheophyta</taxon>
        <taxon>Spermatophyta</taxon>
        <taxon>Magnoliopsida</taxon>
        <taxon>eudicotyledons</taxon>
        <taxon>Gunneridae</taxon>
        <taxon>Pentapetalae</taxon>
        <taxon>Caryophyllales</taxon>
        <taxon>Chenopodiaceae</taxon>
        <taxon>Betoideae</taxon>
        <taxon>Beta</taxon>
    </lineage>
</organism>
<dbReference type="Gramene" id="KMS96365">
    <property type="protein sequence ID" value="KMS96365"/>
    <property type="gene ID" value="BVRB_9g225750"/>
</dbReference>
<reference evidence="2 3" key="1">
    <citation type="journal article" date="2014" name="Nature">
        <title>The genome of the recently domesticated crop plant sugar beet (Beta vulgaris).</title>
        <authorList>
            <person name="Dohm J.C."/>
            <person name="Minoche A.E."/>
            <person name="Holtgrawe D."/>
            <person name="Capella-Gutierrez S."/>
            <person name="Zakrzewski F."/>
            <person name="Tafer H."/>
            <person name="Rupp O."/>
            <person name="Sorensen T.R."/>
            <person name="Stracke R."/>
            <person name="Reinhardt R."/>
            <person name="Goesmann A."/>
            <person name="Kraft T."/>
            <person name="Schulz B."/>
            <person name="Stadler P.F."/>
            <person name="Schmidt T."/>
            <person name="Gabaldon T."/>
            <person name="Lehrach H."/>
            <person name="Weisshaar B."/>
            <person name="Himmelbauer H."/>
        </authorList>
    </citation>
    <scope>NUCLEOTIDE SEQUENCE [LARGE SCALE GENOMIC DNA]</scope>
    <source>
        <tissue evidence="2">Taproot</tissue>
    </source>
</reference>
<gene>
    <name evidence="2" type="ORF">BVRB_9g225750</name>
</gene>
<evidence type="ECO:0000313" key="3">
    <source>
        <dbReference type="Proteomes" id="UP000035740"/>
    </source>
</evidence>
<evidence type="ECO:0000313" key="2">
    <source>
        <dbReference type="EMBL" id="KMS96365.1"/>
    </source>
</evidence>
<keyword evidence="1" id="KW-1133">Transmembrane helix</keyword>